<reference evidence="1" key="1">
    <citation type="submission" date="2022-12" db="EMBL/GenBank/DDBJ databases">
        <title>Genome Sequence of Lasiodiplodia mahajangana.</title>
        <authorList>
            <person name="Buettner E."/>
        </authorList>
    </citation>
    <scope>NUCLEOTIDE SEQUENCE</scope>
    <source>
        <strain evidence="1">VT137</strain>
    </source>
</reference>
<proteinExistence type="predicted"/>
<organism evidence="1 2">
    <name type="scientific">Lasiodiplodia mahajangana</name>
    <dbReference type="NCBI Taxonomy" id="1108764"/>
    <lineage>
        <taxon>Eukaryota</taxon>
        <taxon>Fungi</taxon>
        <taxon>Dikarya</taxon>
        <taxon>Ascomycota</taxon>
        <taxon>Pezizomycotina</taxon>
        <taxon>Dothideomycetes</taxon>
        <taxon>Dothideomycetes incertae sedis</taxon>
        <taxon>Botryosphaeriales</taxon>
        <taxon>Botryosphaeriaceae</taxon>
        <taxon>Lasiodiplodia</taxon>
    </lineage>
</organism>
<evidence type="ECO:0000313" key="2">
    <source>
        <dbReference type="Proteomes" id="UP001153332"/>
    </source>
</evidence>
<sequence>MAEMNFVVTGFAPWGSYAPLPNLTTNTSWEIANALPRVIFRLNKPNIRIFTYPTPIKTSWETARKTAPVLWEARKADYGISVQPNTPETFHIDAMIHLGMDDGPDSPFSLEKMAYKGRFRDHDVDNKTPSEEDLAGGGSWGSCPDSLETDLDVEEIWKQVSSKVHDVKIRTSTNPGRYLCAYLYYASLAAVHVRGEMKRDLFVHVPPKNDSQDIEKGVGVISKVIEAIADQLLESSRDDIPPQI</sequence>
<protein>
    <submittedName>
        <fullName evidence="1">Uncharacterized protein</fullName>
    </submittedName>
</protein>
<dbReference type="EMBL" id="JAPUUL010000125">
    <property type="protein sequence ID" value="KAJ8132465.1"/>
    <property type="molecule type" value="Genomic_DNA"/>
</dbReference>
<gene>
    <name evidence="1" type="ORF">O1611_g1159</name>
</gene>
<name>A0ACC2JYB8_9PEZI</name>
<comment type="caution">
    <text evidence="1">The sequence shown here is derived from an EMBL/GenBank/DDBJ whole genome shotgun (WGS) entry which is preliminary data.</text>
</comment>
<evidence type="ECO:0000313" key="1">
    <source>
        <dbReference type="EMBL" id="KAJ8132465.1"/>
    </source>
</evidence>
<dbReference type="Proteomes" id="UP001153332">
    <property type="component" value="Unassembled WGS sequence"/>
</dbReference>
<accession>A0ACC2JYB8</accession>
<keyword evidence="2" id="KW-1185">Reference proteome</keyword>